<dbReference type="NCBIfam" id="NF000582">
    <property type="entry name" value="PRK00006.1"/>
    <property type="match status" value="1"/>
</dbReference>
<keyword evidence="4 9" id="KW-0444">Lipid biosynthesis</keyword>
<evidence type="ECO:0000256" key="2">
    <source>
        <dbReference type="ARBA" id="ARBA00009174"/>
    </source>
</evidence>
<protein>
    <recommendedName>
        <fullName evidence="9">3-hydroxyacyl-[acyl-carrier-protein] dehydratase FabZ</fullName>
        <ecNumber evidence="9">4.2.1.59</ecNumber>
    </recommendedName>
    <alternativeName>
        <fullName evidence="9">(3R)-hydroxymyristoyl-[acyl-carrier-protein] dehydratase</fullName>
        <shortName evidence="9">(3R)-hydroxymyristoyl-ACP dehydrase</shortName>
    </alternativeName>
    <alternativeName>
        <fullName evidence="9">Beta-hydroxyacyl-ACP dehydratase</fullName>
    </alternativeName>
</protein>
<dbReference type="OrthoDB" id="9772788at2"/>
<proteinExistence type="inferred from homology"/>
<evidence type="ECO:0000313" key="10">
    <source>
        <dbReference type="EMBL" id="TDU31221.1"/>
    </source>
</evidence>
<dbReference type="Pfam" id="PF07977">
    <property type="entry name" value="FabA"/>
    <property type="match status" value="1"/>
</dbReference>
<dbReference type="EC" id="4.2.1.59" evidence="9"/>
<dbReference type="GO" id="GO:0005737">
    <property type="term" value="C:cytoplasm"/>
    <property type="evidence" value="ECO:0007669"/>
    <property type="project" value="UniProtKB-SubCell"/>
</dbReference>
<evidence type="ECO:0000256" key="3">
    <source>
        <dbReference type="ARBA" id="ARBA00022490"/>
    </source>
</evidence>
<evidence type="ECO:0000256" key="7">
    <source>
        <dbReference type="ARBA" id="ARBA00023239"/>
    </source>
</evidence>
<dbReference type="HAMAP" id="MF_00406">
    <property type="entry name" value="FabZ"/>
    <property type="match status" value="1"/>
</dbReference>
<organism evidence="10 11">
    <name type="scientific">Panacagrimonas perspica</name>
    <dbReference type="NCBI Taxonomy" id="381431"/>
    <lineage>
        <taxon>Bacteria</taxon>
        <taxon>Pseudomonadati</taxon>
        <taxon>Pseudomonadota</taxon>
        <taxon>Gammaproteobacteria</taxon>
        <taxon>Nevskiales</taxon>
        <taxon>Nevskiaceae</taxon>
        <taxon>Panacagrimonas</taxon>
    </lineage>
</organism>
<evidence type="ECO:0000256" key="6">
    <source>
        <dbReference type="ARBA" id="ARBA00023098"/>
    </source>
</evidence>
<comment type="caution">
    <text evidence="10">The sequence shown here is derived from an EMBL/GenBank/DDBJ whole genome shotgun (WGS) entry which is preliminary data.</text>
</comment>
<dbReference type="PANTHER" id="PTHR30272:SF1">
    <property type="entry name" value="3-HYDROXYACYL-[ACYL-CARRIER-PROTEIN] DEHYDRATASE"/>
    <property type="match status" value="1"/>
</dbReference>
<keyword evidence="3 9" id="KW-0963">Cytoplasm</keyword>
<evidence type="ECO:0000256" key="9">
    <source>
        <dbReference type="HAMAP-Rule" id="MF_00406"/>
    </source>
</evidence>
<keyword evidence="5 9" id="KW-0441">Lipid A biosynthesis</keyword>
<dbReference type="AlphaFoldDB" id="A0A4R7PCG7"/>
<dbReference type="Proteomes" id="UP000295341">
    <property type="component" value="Unassembled WGS sequence"/>
</dbReference>
<dbReference type="InterPro" id="IPR013114">
    <property type="entry name" value="FabA_FabZ"/>
</dbReference>
<comment type="similarity">
    <text evidence="2 9">Belongs to the thioester dehydratase family. FabZ subfamily.</text>
</comment>
<dbReference type="EMBL" id="SOBT01000008">
    <property type="protein sequence ID" value="TDU31221.1"/>
    <property type="molecule type" value="Genomic_DNA"/>
</dbReference>
<keyword evidence="11" id="KW-1185">Reference proteome</keyword>
<keyword evidence="6 9" id="KW-0443">Lipid metabolism</keyword>
<dbReference type="SUPFAM" id="SSF54637">
    <property type="entry name" value="Thioesterase/thiol ester dehydrase-isomerase"/>
    <property type="match status" value="1"/>
</dbReference>
<evidence type="ECO:0000256" key="8">
    <source>
        <dbReference type="ARBA" id="ARBA00025049"/>
    </source>
</evidence>
<dbReference type="CDD" id="cd01288">
    <property type="entry name" value="FabZ"/>
    <property type="match status" value="1"/>
</dbReference>
<keyword evidence="7 9" id="KW-0456">Lyase</keyword>
<dbReference type="NCBIfam" id="TIGR01750">
    <property type="entry name" value="fabZ"/>
    <property type="match status" value="1"/>
</dbReference>
<comment type="function">
    <text evidence="8 9">Involved in unsaturated fatty acids biosynthesis. Catalyzes the dehydration of short chain beta-hydroxyacyl-ACPs and long chain saturated and unsaturated beta-hydroxyacyl-ACPs.</text>
</comment>
<dbReference type="RefSeq" id="WP_133879829.1">
    <property type="nucleotide sequence ID" value="NZ_MWIN01000014.1"/>
</dbReference>
<name>A0A4R7PCG7_9GAMM</name>
<comment type="catalytic activity">
    <reaction evidence="9">
        <text>a (3R)-hydroxyacyl-[ACP] = a (2E)-enoyl-[ACP] + H2O</text>
        <dbReference type="Rhea" id="RHEA:13097"/>
        <dbReference type="Rhea" id="RHEA-COMP:9925"/>
        <dbReference type="Rhea" id="RHEA-COMP:9945"/>
        <dbReference type="ChEBI" id="CHEBI:15377"/>
        <dbReference type="ChEBI" id="CHEBI:78784"/>
        <dbReference type="ChEBI" id="CHEBI:78827"/>
        <dbReference type="EC" id="4.2.1.59"/>
    </reaction>
</comment>
<feature type="active site" evidence="9">
    <location>
        <position position="55"/>
    </location>
</feature>
<evidence type="ECO:0000256" key="1">
    <source>
        <dbReference type="ARBA" id="ARBA00004496"/>
    </source>
</evidence>
<gene>
    <name evidence="9" type="primary">fabZ</name>
    <name evidence="10" type="ORF">DFR24_0584</name>
</gene>
<dbReference type="Gene3D" id="3.10.129.10">
    <property type="entry name" value="Hotdog Thioesterase"/>
    <property type="match status" value="1"/>
</dbReference>
<evidence type="ECO:0000313" key="11">
    <source>
        <dbReference type="Proteomes" id="UP000295341"/>
    </source>
</evidence>
<dbReference type="InterPro" id="IPR010084">
    <property type="entry name" value="FabZ"/>
</dbReference>
<dbReference type="GO" id="GO:0009245">
    <property type="term" value="P:lipid A biosynthetic process"/>
    <property type="evidence" value="ECO:0007669"/>
    <property type="project" value="UniProtKB-UniRule"/>
</dbReference>
<sequence>MAETTSVNFDIRDVMRMLPHRYPFLLVDRVIEHAEGERVVCIKNVTYNENFFVGHFPELPTMPGVLILEALAQASGILAVLKSGLRADSGLILYFAGIDNCRFKRPVVPGDQLLLHTQLEKQKRDLWKFRTHATVNGVVVCEADMMCVLKTPAPSQGPA</sequence>
<accession>A0A4R7PCG7</accession>
<comment type="subcellular location">
    <subcellularLocation>
        <location evidence="1 9">Cytoplasm</location>
    </subcellularLocation>
</comment>
<dbReference type="GO" id="GO:0006633">
    <property type="term" value="P:fatty acid biosynthetic process"/>
    <property type="evidence" value="ECO:0007669"/>
    <property type="project" value="UniProtKB-UniRule"/>
</dbReference>
<dbReference type="PANTHER" id="PTHR30272">
    <property type="entry name" value="3-HYDROXYACYL-[ACYL-CARRIER-PROTEIN] DEHYDRATASE"/>
    <property type="match status" value="1"/>
</dbReference>
<dbReference type="InterPro" id="IPR029069">
    <property type="entry name" value="HotDog_dom_sf"/>
</dbReference>
<dbReference type="FunFam" id="3.10.129.10:FF:000001">
    <property type="entry name" value="3-hydroxyacyl-[acyl-carrier-protein] dehydratase FabZ"/>
    <property type="match status" value="1"/>
</dbReference>
<dbReference type="GO" id="GO:0016020">
    <property type="term" value="C:membrane"/>
    <property type="evidence" value="ECO:0007669"/>
    <property type="project" value="GOC"/>
</dbReference>
<reference evidence="10 11" key="1">
    <citation type="submission" date="2019-03" db="EMBL/GenBank/DDBJ databases">
        <title>Genomic Encyclopedia of Type Strains, Phase IV (KMG-IV): sequencing the most valuable type-strain genomes for metagenomic binning, comparative biology and taxonomic classification.</title>
        <authorList>
            <person name="Goeker M."/>
        </authorList>
    </citation>
    <scope>NUCLEOTIDE SEQUENCE [LARGE SCALE GENOMIC DNA]</scope>
    <source>
        <strain evidence="10 11">DSM 26377</strain>
    </source>
</reference>
<evidence type="ECO:0000256" key="4">
    <source>
        <dbReference type="ARBA" id="ARBA00022516"/>
    </source>
</evidence>
<dbReference type="GO" id="GO:0019171">
    <property type="term" value="F:(3R)-hydroxyacyl-[acyl-carrier-protein] dehydratase activity"/>
    <property type="evidence" value="ECO:0007669"/>
    <property type="project" value="UniProtKB-EC"/>
</dbReference>
<evidence type="ECO:0000256" key="5">
    <source>
        <dbReference type="ARBA" id="ARBA00022556"/>
    </source>
</evidence>